<protein>
    <recommendedName>
        <fullName evidence="4">Myb-like domain-containing protein</fullName>
    </recommendedName>
</protein>
<dbReference type="Proteomes" id="UP000287144">
    <property type="component" value="Unassembled WGS sequence"/>
</dbReference>
<feature type="compositionally biased region" description="Polar residues" evidence="1">
    <location>
        <begin position="21"/>
        <end position="46"/>
    </location>
</feature>
<evidence type="ECO:0008006" key="4">
    <source>
        <dbReference type="Google" id="ProtNLM"/>
    </source>
</evidence>
<sequence>MMVDAVFGHDACHSDRGHPDSPSTCTHSPRTTSPVGVVQASLQESETPAGKSSDDATPGARNSSLTARMSPEPHRGQDLGDAGCRSGDPESETVDGAPDKARPSPQLPPPRRSRRRSPHAHTTAQEEDSGADTESSGSEDNPDVPEYARDEDYCPSPPEVQESGSQDDDVDDGEHQDHKRRKEEEKLGWAEIRQRFAQRFPERGGSSLQVHYCTKLKYRRT</sequence>
<dbReference type="EMBL" id="NKCK01000378">
    <property type="protein sequence ID" value="RSL83475.1"/>
    <property type="molecule type" value="Genomic_DNA"/>
</dbReference>
<comment type="caution">
    <text evidence="2">The sequence shown here is derived from an EMBL/GenBank/DDBJ whole genome shotgun (WGS) entry which is preliminary data.</text>
</comment>
<proteinExistence type="predicted"/>
<dbReference type="STRING" id="1325735.A0A428S147"/>
<feature type="compositionally biased region" description="Basic and acidic residues" evidence="1">
    <location>
        <begin position="173"/>
        <end position="188"/>
    </location>
</feature>
<organism evidence="2 3">
    <name type="scientific">Fusarium oligoseptatum</name>
    <dbReference type="NCBI Taxonomy" id="2604345"/>
    <lineage>
        <taxon>Eukaryota</taxon>
        <taxon>Fungi</taxon>
        <taxon>Dikarya</taxon>
        <taxon>Ascomycota</taxon>
        <taxon>Pezizomycotina</taxon>
        <taxon>Sordariomycetes</taxon>
        <taxon>Hypocreomycetidae</taxon>
        <taxon>Hypocreales</taxon>
        <taxon>Nectriaceae</taxon>
        <taxon>Fusarium</taxon>
        <taxon>Fusarium solani species complex</taxon>
    </lineage>
</organism>
<evidence type="ECO:0000313" key="2">
    <source>
        <dbReference type="EMBL" id="RSL83475.1"/>
    </source>
</evidence>
<name>A0A428S147_9HYPO</name>
<evidence type="ECO:0000313" key="3">
    <source>
        <dbReference type="Proteomes" id="UP000287144"/>
    </source>
</evidence>
<reference evidence="2 3" key="1">
    <citation type="submission" date="2017-06" db="EMBL/GenBank/DDBJ databases">
        <title>Comparative genomic analysis of Ambrosia Fusariam Clade fungi.</title>
        <authorList>
            <person name="Stajich J.E."/>
            <person name="Carrillo J."/>
            <person name="Kijimoto T."/>
            <person name="Eskalen A."/>
            <person name="O'Donnell K."/>
            <person name="Kasson M."/>
        </authorList>
    </citation>
    <scope>NUCLEOTIDE SEQUENCE [LARGE SCALE GENOMIC DNA]</scope>
    <source>
        <strain evidence="2 3">NRRL62579</strain>
    </source>
</reference>
<feature type="compositionally biased region" description="Basic and acidic residues" evidence="1">
    <location>
        <begin position="10"/>
        <end position="19"/>
    </location>
</feature>
<feature type="region of interest" description="Disordered" evidence="1">
    <location>
        <begin position="1"/>
        <end position="188"/>
    </location>
</feature>
<gene>
    <name evidence="2" type="ORF">CEP52_016706</name>
</gene>
<evidence type="ECO:0000256" key="1">
    <source>
        <dbReference type="SAM" id="MobiDB-lite"/>
    </source>
</evidence>
<keyword evidence="3" id="KW-1185">Reference proteome</keyword>
<dbReference type="AlphaFoldDB" id="A0A428S147"/>
<accession>A0A428S147</accession>